<dbReference type="PROSITE" id="PS50082">
    <property type="entry name" value="WD_REPEATS_2"/>
    <property type="match status" value="1"/>
</dbReference>
<reference evidence="2" key="1">
    <citation type="submission" date="2020-07" db="EMBL/GenBank/DDBJ databases">
        <authorList>
            <person name="Nieuwenhuis M."/>
            <person name="Van De Peppel L.J.J."/>
        </authorList>
    </citation>
    <scope>NUCLEOTIDE SEQUENCE</scope>
    <source>
        <strain evidence="2">AP01</strain>
        <tissue evidence="2">Mycelium</tissue>
    </source>
</reference>
<evidence type="ECO:0000256" key="1">
    <source>
        <dbReference type="PROSITE-ProRule" id="PRU00221"/>
    </source>
</evidence>
<dbReference type="SUPFAM" id="SSF50978">
    <property type="entry name" value="WD40 repeat-like"/>
    <property type="match status" value="1"/>
</dbReference>
<dbReference type="OrthoDB" id="311712at2759"/>
<feature type="non-terminal residue" evidence="2">
    <location>
        <position position="1"/>
    </location>
</feature>
<dbReference type="AlphaFoldDB" id="A0A9P7FMC5"/>
<dbReference type="Gene3D" id="2.130.10.10">
    <property type="entry name" value="YVTN repeat-like/Quinoprotein amine dehydrogenase"/>
    <property type="match status" value="1"/>
</dbReference>
<dbReference type="GO" id="GO:0005774">
    <property type="term" value="C:vacuolar membrane"/>
    <property type="evidence" value="ECO:0007669"/>
    <property type="project" value="TreeGrafter"/>
</dbReference>
<organism evidence="2 3">
    <name type="scientific">Asterophora parasitica</name>
    <dbReference type="NCBI Taxonomy" id="117018"/>
    <lineage>
        <taxon>Eukaryota</taxon>
        <taxon>Fungi</taxon>
        <taxon>Dikarya</taxon>
        <taxon>Basidiomycota</taxon>
        <taxon>Agaricomycotina</taxon>
        <taxon>Agaricomycetes</taxon>
        <taxon>Agaricomycetidae</taxon>
        <taxon>Agaricales</taxon>
        <taxon>Tricholomatineae</taxon>
        <taxon>Lyophyllaceae</taxon>
        <taxon>Asterophora</taxon>
    </lineage>
</organism>
<reference evidence="2" key="2">
    <citation type="submission" date="2021-10" db="EMBL/GenBank/DDBJ databases">
        <title>Phylogenomics reveals ancestral predisposition of the termite-cultivated fungus Termitomyces towards a domesticated lifestyle.</title>
        <authorList>
            <person name="Auxier B."/>
            <person name="Grum-Grzhimaylo A."/>
            <person name="Cardenas M.E."/>
            <person name="Lodge J.D."/>
            <person name="Laessoe T."/>
            <person name="Pedersen O."/>
            <person name="Smith M.E."/>
            <person name="Kuyper T.W."/>
            <person name="Franco-Molano E.A."/>
            <person name="Baroni T.J."/>
            <person name="Aanen D.K."/>
        </authorList>
    </citation>
    <scope>NUCLEOTIDE SEQUENCE</scope>
    <source>
        <strain evidence="2">AP01</strain>
        <tissue evidence="2">Mycelium</tissue>
    </source>
</reference>
<evidence type="ECO:0000313" key="2">
    <source>
        <dbReference type="EMBL" id="KAG5634418.1"/>
    </source>
</evidence>
<dbReference type="PANTHER" id="PTHR46170:SF1">
    <property type="entry name" value="GATOR COMPLEX PROTEIN WDR59"/>
    <property type="match status" value="1"/>
</dbReference>
<protein>
    <recommendedName>
        <fullName evidence="4">Coronin</fullName>
    </recommendedName>
</protein>
<evidence type="ECO:0000313" key="3">
    <source>
        <dbReference type="Proteomes" id="UP000775547"/>
    </source>
</evidence>
<accession>A0A9P7FMC5</accession>
<dbReference type="InterPro" id="IPR049567">
    <property type="entry name" value="WDR59-like"/>
</dbReference>
<dbReference type="GO" id="GO:0035859">
    <property type="term" value="C:Seh1-associated complex"/>
    <property type="evidence" value="ECO:0007669"/>
    <property type="project" value="TreeGrafter"/>
</dbReference>
<dbReference type="InterPro" id="IPR015943">
    <property type="entry name" value="WD40/YVTN_repeat-like_dom_sf"/>
</dbReference>
<sequence>KGSLPIKRINAHGSKIYGIDWAHDRRNELVTCSLDKTIKVWDTATADLEPRTTIQTGYPVWRARALPFGHGVLSLPQRGATALEMYGQGRPEVPVQRFEGHTDVVKEFVWRKGGEGSFSRRFVSQFADLIVPQMSSSLSPGRRTELFVSGPSKPRTCRYVCLRFRVIRHSLLPTYRKSDTPRHL</sequence>
<dbReference type="Proteomes" id="UP000775547">
    <property type="component" value="Unassembled WGS sequence"/>
</dbReference>
<keyword evidence="1" id="KW-0853">WD repeat</keyword>
<dbReference type="PROSITE" id="PS50294">
    <property type="entry name" value="WD_REPEATS_REGION"/>
    <property type="match status" value="1"/>
</dbReference>
<dbReference type="GO" id="GO:1904263">
    <property type="term" value="P:positive regulation of TORC1 signaling"/>
    <property type="evidence" value="ECO:0007669"/>
    <property type="project" value="TreeGrafter"/>
</dbReference>
<keyword evidence="3" id="KW-1185">Reference proteome</keyword>
<dbReference type="EMBL" id="JABCKV010003794">
    <property type="protein sequence ID" value="KAG5634418.1"/>
    <property type="molecule type" value="Genomic_DNA"/>
</dbReference>
<feature type="repeat" description="WD" evidence="1">
    <location>
        <begin position="9"/>
        <end position="51"/>
    </location>
</feature>
<dbReference type="InterPro" id="IPR036322">
    <property type="entry name" value="WD40_repeat_dom_sf"/>
</dbReference>
<gene>
    <name evidence="2" type="ORF">DXG03_005938</name>
</gene>
<name>A0A9P7FMC5_9AGAR</name>
<evidence type="ECO:0008006" key="4">
    <source>
        <dbReference type="Google" id="ProtNLM"/>
    </source>
</evidence>
<dbReference type="PANTHER" id="PTHR46170">
    <property type="entry name" value="GATOR COMPLEX PROTEIN WDR59"/>
    <property type="match status" value="1"/>
</dbReference>
<dbReference type="InterPro" id="IPR001680">
    <property type="entry name" value="WD40_rpt"/>
</dbReference>
<proteinExistence type="predicted"/>
<dbReference type="GO" id="GO:0035591">
    <property type="term" value="F:signaling adaptor activity"/>
    <property type="evidence" value="ECO:0007669"/>
    <property type="project" value="TreeGrafter"/>
</dbReference>
<dbReference type="GO" id="GO:0034198">
    <property type="term" value="P:cellular response to amino acid starvation"/>
    <property type="evidence" value="ECO:0007669"/>
    <property type="project" value="TreeGrafter"/>
</dbReference>
<dbReference type="SMART" id="SM00320">
    <property type="entry name" value="WD40"/>
    <property type="match status" value="1"/>
</dbReference>
<dbReference type="Pfam" id="PF00400">
    <property type="entry name" value="WD40"/>
    <property type="match status" value="1"/>
</dbReference>
<comment type="caution">
    <text evidence="2">The sequence shown here is derived from an EMBL/GenBank/DDBJ whole genome shotgun (WGS) entry which is preliminary data.</text>
</comment>